<proteinExistence type="predicted"/>
<dbReference type="Pfam" id="PF22725">
    <property type="entry name" value="GFO_IDH_MocA_C3"/>
    <property type="match status" value="1"/>
</dbReference>
<dbReference type="AlphaFoldDB" id="A0A1H9MY89"/>
<reference evidence="5 6" key="2">
    <citation type="submission" date="2016-10" db="EMBL/GenBank/DDBJ databases">
        <authorList>
            <person name="Varghese N."/>
            <person name="Submissions S."/>
        </authorList>
    </citation>
    <scope>NUCLEOTIDE SEQUENCE [LARGE SCALE GENOMIC DNA]</scope>
    <source>
        <strain evidence="5">KHGC19</strain>
        <strain evidence="3 6">WCP15</strain>
    </source>
</reference>
<dbReference type="RefSeq" id="WP_180363860.1">
    <property type="nucleotide sequence ID" value="NZ_FNWT01000001.1"/>
</dbReference>
<keyword evidence="6" id="KW-1185">Reference proteome</keyword>
<dbReference type="Proteomes" id="UP000199128">
    <property type="component" value="Unassembled WGS sequence"/>
</dbReference>
<evidence type="ECO:0000313" key="6">
    <source>
        <dbReference type="Proteomes" id="UP000199135"/>
    </source>
</evidence>
<feature type="domain" description="GFO/IDH/MocA-like oxidoreductase" evidence="2">
    <location>
        <begin position="133"/>
        <end position="250"/>
    </location>
</feature>
<evidence type="ECO:0000259" key="2">
    <source>
        <dbReference type="Pfam" id="PF22725"/>
    </source>
</evidence>
<dbReference type="Proteomes" id="UP000199135">
    <property type="component" value="Unassembled WGS sequence"/>
</dbReference>
<evidence type="ECO:0000313" key="3">
    <source>
        <dbReference type="EMBL" id="SEH36184.1"/>
    </source>
</evidence>
<evidence type="ECO:0000259" key="1">
    <source>
        <dbReference type="Pfam" id="PF01408"/>
    </source>
</evidence>
<dbReference type="InterPro" id="IPR055170">
    <property type="entry name" value="GFO_IDH_MocA-like_dom"/>
</dbReference>
<dbReference type="EMBL" id="FNWT01000001">
    <property type="protein sequence ID" value="SEH36184.1"/>
    <property type="molecule type" value="Genomic_DNA"/>
</dbReference>
<reference evidence="4" key="1">
    <citation type="submission" date="2016-10" db="EMBL/GenBank/DDBJ databases">
        <authorList>
            <person name="de Groot N.N."/>
        </authorList>
    </citation>
    <scope>NUCLEOTIDE SEQUENCE [LARGE SCALE GENOMIC DNA]</scope>
    <source>
        <strain evidence="4">KHGC19</strain>
    </source>
</reference>
<gene>
    <name evidence="4" type="ORF">SAMN05216446_0013</name>
    <name evidence="3" type="ORF">SAMN05216447_10113</name>
</gene>
<organism evidence="4 5">
    <name type="scientific">Parafannyhessea umbonata</name>
    <dbReference type="NCBI Taxonomy" id="604330"/>
    <lineage>
        <taxon>Bacteria</taxon>
        <taxon>Bacillati</taxon>
        <taxon>Actinomycetota</taxon>
        <taxon>Coriobacteriia</taxon>
        <taxon>Coriobacteriales</taxon>
        <taxon>Atopobiaceae</taxon>
        <taxon>Parafannyhessea</taxon>
    </lineage>
</organism>
<dbReference type="InterPro" id="IPR051317">
    <property type="entry name" value="Gfo/Idh/MocA_oxidoreduct"/>
</dbReference>
<sequence>MPDRIVTLAYIGNGKSTNRYHAPFVLDRPDEFRIKTIQARHVDHSSWDALPGVRYTTNVEDVLGDPEVDVVEVTTPSALHYEMAKMVLEAGKSVVVDKPFAASYDQAAELFELASERGLMVQCYQNRRFDSDYLTARAVVASGRLGRVFEVVTSYDYYRPWQKEGQRLDVVTSAAFEHATHCVDQLIDWFGIPDRSHADLRQLQGAGMANDYFDFDLYYDDRGLKCTAHSNYLSAIQRPSFEVYGTKGCFIKVQKDQQERDLKHFYLPVGHDDFGLDAPEQYGLLRCYDDEGAFHEERVPTVRSSYARWYDALYRTVVEGSPQLVKPEETLAQMRILEDGVSRLS</sequence>
<name>A0A1H9MY89_9ACTN</name>
<dbReference type="GO" id="GO:0000166">
    <property type="term" value="F:nucleotide binding"/>
    <property type="evidence" value="ECO:0007669"/>
    <property type="project" value="InterPro"/>
</dbReference>
<dbReference type="EMBL" id="FOGP01000001">
    <property type="protein sequence ID" value="SER28365.1"/>
    <property type="molecule type" value="Genomic_DNA"/>
</dbReference>
<dbReference type="PANTHER" id="PTHR43708:SF7">
    <property type="entry name" value="OXIDOREDUCTASE"/>
    <property type="match status" value="1"/>
</dbReference>
<evidence type="ECO:0000313" key="5">
    <source>
        <dbReference type="Proteomes" id="UP000199128"/>
    </source>
</evidence>
<accession>A0A1H9MY89</accession>
<dbReference type="Pfam" id="PF01408">
    <property type="entry name" value="GFO_IDH_MocA"/>
    <property type="match status" value="1"/>
</dbReference>
<feature type="domain" description="Gfo/Idh/MocA-like oxidoreductase N-terminal" evidence="1">
    <location>
        <begin position="9"/>
        <end position="123"/>
    </location>
</feature>
<dbReference type="PANTHER" id="PTHR43708">
    <property type="entry name" value="CONSERVED EXPRESSED OXIDOREDUCTASE (EUROFUNG)"/>
    <property type="match status" value="1"/>
</dbReference>
<dbReference type="Gene3D" id="3.40.50.720">
    <property type="entry name" value="NAD(P)-binding Rossmann-like Domain"/>
    <property type="match status" value="1"/>
</dbReference>
<dbReference type="Gene3D" id="3.30.360.10">
    <property type="entry name" value="Dihydrodipicolinate Reductase, domain 2"/>
    <property type="match status" value="1"/>
</dbReference>
<dbReference type="InterPro" id="IPR000683">
    <property type="entry name" value="Gfo/Idh/MocA-like_OxRdtase_N"/>
</dbReference>
<dbReference type="SUPFAM" id="SSF55347">
    <property type="entry name" value="Glyceraldehyde-3-phosphate dehydrogenase-like, C-terminal domain"/>
    <property type="match status" value="1"/>
</dbReference>
<evidence type="ECO:0000313" key="4">
    <source>
        <dbReference type="EMBL" id="SER28365.1"/>
    </source>
</evidence>
<dbReference type="InterPro" id="IPR036291">
    <property type="entry name" value="NAD(P)-bd_dom_sf"/>
</dbReference>
<dbReference type="SUPFAM" id="SSF51735">
    <property type="entry name" value="NAD(P)-binding Rossmann-fold domains"/>
    <property type="match status" value="1"/>
</dbReference>
<protein>
    <submittedName>
        <fullName evidence="4">Predicted dehydrogenase</fullName>
    </submittedName>
</protein>